<dbReference type="Proteomes" id="UP001269061">
    <property type="component" value="Unassembled WGS sequence"/>
</dbReference>
<dbReference type="InterPro" id="IPR011004">
    <property type="entry name" value="Trimer_LpxA-like_sf"/>
</dbReference>
<dbReference type="PROSITE" id="PS00101">
    <property type="entry name" value="HEXAPEP_TRANSFERASES"/>
    <property type="match status" value="1"/>
</dbReference>
<dbReference type="InterPro" id="IPR005881">
    <property type="entry name" value="Ser_O-AcTrfase"/>
</dbReference>
<evidence type="ECO:0000313" key="5">
    <source>
        <dbReference type="EMBL" id="MDT2771483.1"/>
    </source>
</evidence>
<gene>
    <name evidence="5" type="ORF">P7H46_11705</name>
</gene>
<dbReference type="SUPFAM" id="SSF51161">
    <property type="entry name" value="Trimeric LpxA-like enzymes"/>
    <property type="match status" value="1"/>
</dbReference>
<dbReference type="InterPro" id="IPR001451">
    <property type="entry name" value="Hexapep"/>
</dbReference>
<dbReference type="PIRSF" id="PIRSF000441">
    <property type="entry name" value="CysE"/>
    <property type="match status" value="1"/>
</dbReference>
<dbReference type="Gene3D" id="2.160.10.10">
    <property type="entry name" value="Hexapeptide repeat proteins"/>
    <property type="match status" value="1"/>
</dbReference>
<comment type="catalytic activity">
    <reaction evidence="4">
        <text>L-serine + acetyl-CoA = O-acetyl-L-serine + CoA</text>
        <dbReference type="Rhea" id="RHEA:24560"/>
        <dbReference type="ChEBI" id="CHEBI:33384"/>
        <dbReference type="ChEBI" id="CHEBI:57287"/>
        <dbReference type="ChEBI" id="CHEBI:57288"/>
        <dbReference type="ChEBI" id="CHEBI:58340"/>
        <dbReference type="EC" id="2.3.1.30"/>
    </reaction>
</comment>
<name>A0ABU3FKE3_9ENTE</name>
<comment type="caution">
    <text evidence="5">The sequence shown here is derived from an EMBL/GenBank/DDBJ whole genome shotgun (WGS) entry which is preliminary data.</text>
</comment>
<dbReference type="EC" id="2.3.1.30" evidence="4"/>
<organism evidence="5 6">
    <name type="scientific">Enterococcus pseudoavium</name>
    <dbReference type="NCBI Taxonomy" id="44007"/>
    <lineage>
        <taxon>Bacteria</taxon>
        <taxon>Bacillati</taxon>
        <taxon>Bacillota</taxon>
        <taxon>Bacilli</taxon>
        <taxon>Lactobacillales</taxon>
        <taxon>Enterococcaceae</taxon>
        <taxon>Enterococcus</taxon>
    </lineage>
</organism>
<keyword evidence="6" id="KW-1185">Reference proteome</keyword>
<dbReference type="Pfam" id="PF00132">
    <property type="entry name" value="Hexapep"/>
    <property type="match status" value="1"/>
</dbReference>
<evidence type="ECO:0000313" key="6">
    <source>
        <dbReference type="Proteomes" id="UP001269061"/>
    </source>
</evidence>
<evidence type="ECO:0000256" key="4">
    <source>
        <dbReference type="PIRNR" id="PIRNR000441"/>
    </source>
</evidence>
<dbReference type="PANTHER" id="PTHR42811">
    <property type="entry name" value="SERINE ACETYLTRANSFERASE"/>
    <property type="match status" value="1"/>
</dbReference>
<evidence type="ECO:0000256" key="1">
    <source>
        <dbReference type="ARBA" id="ARBA00018522"/>
    </source>
</evidence>
<dbReference type="RefSeq" id="WP_311816053.1">
    <property type="nucleotide sequence ID" value="NZ_JARQAZ010000009.1"/>
</dbReference>
<proteinExistence type="inferred from homology"/>
<keyword evidence="2 4" id="KW-0808">Transferase</keyword>
<dbReference type="EMBL" id="JARQAZ010000009">
    <property type="protein sequence ID" value="MDT2771483.1"/>
    <property type="molecule type" value="Genomic_DNA"/>
</dbReference>
<keyword evidence="4" id="KW-0012">Acyltransferase</keyword>
<keyword evidence="3" id="KW-0677">Repeat</keyword>
<comment type="similarity">
    <text evidence="4">Belongs to the transferase hexapeptide repeat family.</text>
</comment>
<reference evidence="5 6" key="1">
    <citation type="submission" date="2023-03" db="EMBL/GenBank/DDBJ databases">
        <authorList>
            <person name="Shen W."/>
            <person name="Cai J."/>
        </authorList>
    </citation>
    <scope>NUCLEOTIDE SEQUENCE [LARGE SCALE GENOMIC DNA]</scope>
    <source>
        <strain evidence="5 6">Y59</strain>
    </source>
</reference>
<evidence type="ECO:0000256" key="3">
    <source>
        <dbReference type="ARBA" id="ARBA00022737"/>
    </source>
</evidence>
<dbReference type="InterPro" id="IPR018357">
    <property type="entry name" value="Hexapep_transf_CS"/>
</dbReference>
<evidence type="ECO:0000256" key="2">
    <source>
        <dbReference type="ARBA" id="ARBA00022679"/>
    </source>
</evidence>
<accession>A0ABU3FKE3</accession>
<sequence length="193" mass="21273">MNNRSELQKVLDIEFENQMKIKRTIKNIVRMNILCIAGHEQSLIVKYKSFLRKAEYYHGNEKRIRYGFYMIKKERMGRKLKINIPIHVFDEGLEICHASGGIVVAKSAKIGKNASIHPGITIGGNSRNGREPGKFKAPQIGDNVAIGPGSRLLGGIKLGNNVTIGANSVLVKSIDGDNLVITGAPGRVLRKNV</sequence>
<protein>
    <recommendedName>
        <fullName evidence="1 4">Serine acetyltransferase</fullName>
        <ecNumber evidence="4">2.3.1.30</ecNumber>
    </recommendedName>
</protein>